<organism evidence="2 3">
    <name type="scientific">Pseudobowmanella zhangzhouensis</name>
    <dbReference type="NCBI Taxonomy" id="1537679"/>
    <lineage>
        <taxon>Bacteria</taxon>
        <taxon>Pseudomonadati</taxon>
        <taxon>Pseudomonadota</taxon>
        <taxon>Gammaproteobacteria</taxon>
        <taxon>Alteromonadales</taxon>
        <taxon>Alteromonadaceae</taxon>
    </lineage>
</organism>
<dbReference type="NCBIfam" id="TIGR02532">
    <property type="entry name" value="IV_pilin_GFxxxE"/>
    <property type="match status" value="1"/>
</dbReference>
<evidence type="ECO:0000313" key="3">
    <source>
        <dbReference type="Proteomes" id="UP001596364"/>
    </source>
</evidence>
<accession>A0ABW1XN26</accession>
<dbReference type="SUPFAM" id="SSF54523">
    <property type="entry name" value="Pili subunits"/>
    <property type="match status" value="1"/>
</dbReference>
<name>A0ABW1XN26_9ALTE</name>
<dbReference type="Pfam" id="PF07963">
    <property type="entry name" value="N_methyl"/>
    <property type="match status" value="1"/>
</dbReference>
<dbReference type="InterPro" id="IPR045584">
    <property type="entry name" value="Pilin-like"/>
</dbReference>
<keyword evidence="1" id="KW-0472">Membrane</keyword>
<feature type="transmembrane region" description="Helical" evidence="1">
    <location>
        <begin position="12"/>
        <end position="35"/>
    </location>
</feature>
<dbReference type="Proteomes" id="UP001596364">
    <property type="component" value="Unassembled WGS sequence"/>
</dbReference>
<gene>
    <name evidence="2" type="ORF">ACFP85_13695</name>
</gene>
<dbReference type="RefSeq" id="WP_131258465.1">
    <property type="nucleotide sequence ID" value="NZ_JBHSUS010000001.1"/>
</dbReference>
<keyword evidence="1" id="KW-1133">Transmembrane helix</keyword>
<evidence type="ECO:0000256" key="1">
    <source>
        <dbReference type="SAM" id="Phobius"/>
    </source>
</evidence>
<dbReference type="Gene3D" id="3.30.700.10">
    <property type="entry name" value="Glycoprotein, Type 4 Pilin"/>
    <property type="match status" value="1"/>
</dbReference>
<evidence type="ECO:0000313" key="2">
    <source>
        <dbReference type="EMBL" id="MFC6441201.1"/>
    </source>
</evidence>
<dbReference type="InterPro" id="IPR012902">
    <property type="entry name" value="N_methyl_site"/>
</dbReference>
<keyword evidence="3" id="KW-1185">Reference proteome</keyword>
<proteinExistence type="predicted"/>
<reference evidence="3" key="1">
    <citation type="journal article" date="2019" name="Int. J. Syst. Evol. Microbiol.">
        <title>The Global Catalogue of Microorganisms (GCM) 10K type strain sequencing project: providing services to taxonomists for standard genome sequencing and annotation.</title>
        <authorList>
            <consortium name="The Broad Institute Genomics Platform"/>
            <consortium name="The Broad Institute Genome Sequencing Center for Infectious Disease"/>
            <person name="Wu L."/>
            <person name="Ma J."/>
        </authorList>
    </citation>
    <scope>NUCLEOTIDE SEQUENCE [LARGE SCALE GENOMIC DNA]</scope>
    <source>
        <strain evidence="3">CGMCC 1.16031</strain>
    </source>
</reference>
<protein>
    <submittedName>
        <fullName evidence="2">Type II secretion system protein</fullName>
    </submittedName>
</protein>
<sequence length="180" mass="19116">MQNAPHHSLRSAGFTLLELVVVMLIVGILAIGAAARFQDKDGFSEVALQKRMLSALRAVQQQAMQNTLNNPCYLFVFDNTNGQFGPANPNTCSTSVDFTQPAYLRTEAGELQAEGISLSVIDNGSGSITAVRFNQLGQPVQADGNARICSAFCTVNLTGESTQQVCIESEGFVHTGVCGG</sequence>
<dbReference type="EMBL" id="JBHSUS010000001">
    <property type="protein sequence ID" value="MFC6441201.1"/>
    <property type="molecule type" value="Genomic_DNA"/>
</dbReference>
<dbReference type="PROSITE" id="PS00409">
    <property type="entry name" value="PROKAR_NTER_METHYL"/>
    <property type="match status" value="1"/>
</dbReference>
<comment type="caution">
    <text evidence="2">The sequence shown here is derived from an EMBL/GenBank/DDBJ whole genome shotgun (WGS) entry which is preliminary data.</text>
</comment>
<keyword evidence="1" id="KW-0812">Transmembrane</keyword>